<evidence type="ECO:0000313" key="1">
    <source>
        <dbReference type="EMBL" id="JAP59864.1"/>
    </source>
</evidence>
<reference evidence="1" key="1">
    <citation type="submission" date="2016-01" db="EMBL/GenBank/DDBJ databases">
        <title>Reference transcriptome for the parasite Schistocephalus solidus: insights into the molecular evolution of parasitism.</title>
        <authorList>
            <person name="Hebert F.O."/>
            <person name="Grambauer S."/>
            <person name="Barber I."/>
            <person name="Landry C.R."/>
            <person name="Aubin-Horth N."/>
        </authorList>
    </citation>
    <scope>NUCLEOTIDE SEQUENCE</scope>
</reference>
<dbReference type="AlphaFoldDB" id="A0A0V0J2E0"/>
<dbReference type="InterPro" id="IPR025271">
    <property type="entry name" value="CCDC28"/>
</dbReference>
<accession>A0A0V0J2E0</accession>
<dbReference type="EMBL" id="GEEE01010091">
    <property type="protein sequence ID" value="JAP53134.1"/>
    <property type="molecule type" value="Transcribed_RNA"/>
</dbReference>
<dbReference type="EMBL" id="GEEE01021472">
    <property type="protein sequence ID" value="JAP41753.1"/>
    <property type="molecule type" value="Transcribed_RNA"/>
</dbReference>
<name>A0A0V0J2E0_SCHSO</name>
<dbReference type="EMBL" id="GEEE01003361">
    <property type="protein sequence ID" value="JAP59864.1"/>
    <property type="molecule type" value="Transcribed_RNA"/>
</dbReference>
<organism evidence="1">
    <name type="scientific">Schistocephalus solidus</name>
    <name type="common">Tapeworm</name>
    <dbReference type="NCBI Taxonomy" id="70667"/>
    <lineage>
        <taxon>Eukaryota</taxon>
        <taxon>Metazoa</taxon>
        <taxon>Spiralia</taxon>
        <taxon>Lophotrochozoa</taxon>
        <taxon>Platyhelminthes</taxon>
        <taxon>Cestoda</taxon>
        <taxon>Eucestoda</taxon>
        <taxon>Diphyllobothriidea</taxon>
        <taxon>Diphyllobothriidae</taxon>
        <taxon>Schistocephalus</taxon>
    </lineage>
</organism>
<proteinExistence type="predicted"/>
<dbReference type="Pfam" id="PF13270">
    <property type="entry name" value="CCDC28"/>
    <property type="match status" value="1"/>
</dbReference>
<protein>
    <submittedName>
        <fullName evidence="1">Coiled-coil domain-containing protein 28B</fullName>
    </submittedName>
</protein>
<dbReference type="PANTHER" id="PTHR13400:SF4">
    <property type="entry name" value="COILED-COIL DOMAIN-CONTAINING PROTEIN 28A-LIKE PROTEIN"/>
    <property type="match status" value="1"/>
</dbReference>
<gene>
    <name evidence="1" type="primary">CC28B</name>
    <name evidence="1" type="ORF">TR128159</name>
</gene>
<dbReference type="PANTHER" id="PTHR13400">
    <property type="entry name" value="CHEMOKINE C-C MOTIF RECEPTOR 1"/>
    <property type="match status" value="1"/>
</dbReference>
<dbReference type="EMBL" id="GEEE01022932">
    <property type="protein sequence ID" value="JAP40293.1"/>
    <property type="molecule type" value="Transcribed_RNA"/>
</dbReference>
<sequence length="140" mass="15525">MQGQSDTPEALRGPSPNVLANIDDVRHMEEKMLRLLEEFESGKLVSVGASCPYDKLDAVREQQEELMRLHFALDNKVQNVAGSTSTGNRRQARRLLMEEGRKASKSNLSALVTKVSRLYFYGSLLSPLSSLSLSCVSSNH</sequence>